<feature type="region of interest" description="Disordered" evidence="1">
    <location>
        <begin position="66"/>
        <end position="108"/>
    </location>
</feature>
<protein>
    <submittedName>
        <fullName evidence="2">Uncharacterized protein</fullName>
    </submittedName>
</protein>
<dbReference type="AlphaFoldDB" id="A0A8J3FNV2"/>
<dbReference type="Proteomes" id="UP000656042">
    <property type="component" value="Unassembled WGS sequence"/>
</dbReference>
<feature type="compositionally biased region" description="Pro residues" evidence="1">
    <location>
        <begin position="99"/>
        <end position="108"/>
    </location>
</feature>
<reference evidence="2" key="1">
    <citation type="journal article" date="2014" name="Int. J. Syst. Evol. Microbiol.">
        <title>Complete genome sequence of Corynebacterium casei LMG S-19264T (=DSM 44701T), isolated from a smear-ripened cheese.</title>
        <authorList>
            <consortium name="US DOE Joint Genome Institute (JGI-PGF)"/>
            <person name="Walter F."/>
            <person name="Albersmeier A."/>
            <person name="Kalinowski J."/>
            <person name="Ruckert C."/>
        </authorList>
    </citation>
    <scope>NUCLEOTIDE SEQUENCE</scope>
    <source>
        <strain evidence="2">CGMCC 4.7299</strain>
    </source>
</reference>
<organism evidence="2 3">
    <name type="scientific">Mangrovihabitans endophyticus</name>
    <dbReference type="NCBI Taxonomy" id="1751298"/>
    <lineage>
        <taxon>Bacteria</taxon>
        <taxon>Bacillati</taxon>
        <taxon>Actinomycetota</taxon>
        <taxon>Actinomycetes</taxon>
        <taxon>Micromonosporales</taxon>
        <taxon>Micromonosporaceae</taxon>
        <taxon>Mangrovihabitans</taxon>
    </lineage>
</organism>
<accession>A0A8J3FNV2</accession>
<comment type="caution">
    <text evidence="2">The sequence shown here is derived from an EMBL/GenBank/DDBJ whole genome shotgun (WGS) entry which is preliminary data.</text>
</comment>
<proteinExistence type="predicted"/>
<keyword evidence="3" id="KW-1185">Reference proteome</keyword>
<dbReference type="EMBL" id="BMMX01000005">
    <property type="protein sequence ID" value="GGK84495.1"/>
    <property type="molecule type" value="Genomic_DNA"/>
</dbReference>
<evidence type="ECO:0000256" key="1">
    <source>
        <dbReference type="SAM" id="MobiDB-lite"/>
    </source>
</evidence>
<evidence type="ECO:0000313" key="3">
    <source>
        <dbReference type="Proteomes" id="UP000656042"/>
    </source>
</evidence>
<gene>
    <name evidence="2" type="ORF">GCM10012284_18400</name>
</gene>
<evidence type="ECO:0000313" key="2">
    <source>
        <dbReference type="EMBL" id="GGK84495.1"/>
    </source>
</evidence>
<feature type="compositionally biased region" description="Gly residues" evidence="1">
    <location>
        <begin position="1"/>
        <end position="18"/>
    </location>
</feature>
<reference evidence="2" key="2">
    <citation type="submission" date="2020-09" db="EMBL/GenBank/DDBJ databases">
        <authorList>
            <person name="Sun Q."/>
            <person name="Zhou Y."/>
        </authorList>
    </citation>
    <scope>NUCLEOTIDE SEQUENCE</scope>
    <source>
        <strain evidence="2">CGMCC 4.7299</strain>
    </source>
</reference>
<name>A0A8J3FNV2_9ACTN</name>
<sequence length="108" mass="11245">MHGDSYGDGLGEAIGGSGKPDWRALSTMGGLLRPVFASVNRFGRAPAGSGTRGPFDARAGCGERRVTGIYHDGGTGVRRRGGDHGKTLSNPPRFLQPAPLRPAPPPRP</sequence>
<feature type="region of interest" description="Disordered" evidence="1">
    <location>
        <begin position="1"/>
        <end position="20"/>
    </location>
</feature>